<evidence type="ECO:0000256" key="1">
    <source>
        <dbReference type="ARBA" id="ARBA00010617"/>
    </source>
</evidence>
<keyword evidence="5 7" id="KW-0408">Iron</keyword>
<evidence type="ECO:0000256" key="6">
    <source>
        <dbReference type="ARBA" id="ARBA00023033"/>
    </source>
</evidence>
<reference evidence="10 11" key="1">
    <citation type="journal article" date="2023" name="G3 (Bethesda)">
        <title>A haplotype-resolved chromosome-scale genome for Quercus rubra L. provides insights into the genetics of adaptive traits for red oak species.</title>
        <authorList>
            <person name="Kapoor B."/>
            <person name="Jenkins J."/>
            <person name="Schmutz J."/>
            <person name="Zhebentyayeva T."/>
            <person name="Kuelheim C."/>
            <person name="Coggeshall M."/>
            <person name="Heim C."/>
            <person name="Lasky J.R."/>
            <person name="Leites L."/>
            <person name="Islam-Faridi N."/>
            <person name="Romero-Severson J."/>
            <person name="DeLeo V.L."/>
            <person name="Lucas S.M."/>
            <person name="Lazic D."/>
            <person name="Gailing O."/>
            <person name="Carlson J."/>
            <person name="Staton M."/>
        </authorList>
    </citation>
    <scope>NUCLEOTIDE SEQUENCE [LARGE SCALE GENOMIC DNA]</scope>
    <source>
        <strain evidence="10">Pseudo-F2</strain>
    </source>
</reference>
<dbReference type="GO" id="GO:0005506">
    <property type="term" value="F:iron ion binding"/>
    <property type="evidence" value="ECO:0007669"/>
    <property type="project" value="InterPro"/>
</dbReference>
<evidence type="ECO:0000256" key="7">
    <source>
        <dbReference type="PIRSR" id="PIRSR602401-1"/>
    </source>
</evidence>
<evidence type="ECO:0000256" key="2">
    <source>
        <dbReference type="ARBA" id="ARBA00022617"/>
    </source>
</evidence>
<dbReference type="InterPro" id="IPR050651">
    <property type="entry name" value="Plant_Cytochrome_P450_Monoox"/>
</dbReference>
<dbReference type="PANTHER" id="PTHR47947:SF49">
    <property type="entry name" value="CYTOCHROME P450 FAMILY PROTEIN"/>
    <property type="match status" value="1"/>
</dbReference>
<feature type="transmembrane region" description="Helical" evidence="9">
    <location>
        <begin position="6"/>
        <end position="27"/>
    </location>
</feature>
<evidence type="ECO:0000313" key="10">
    <source>
        <dbReference type="EMBL" id="KAK4599597.1"/>
    </source>
</evidence>
<accession>A0AAN7FW00</accession>
<dbReference type="AlphaFoldDB" id="A0AAN7FW00"/>
<dbReference type="PANTHER" id="PTHR47947">
    <property type="entry name" value="CYTOCHROME P450 82C3-RELATED"/>
    <property type="match status" value="1"/>
</dbReference>
<dbReference type="GO" id="GO:0020037">
    <property type="term" value="F:heme binding"/>
    <property type="evidence" value="ECO:0007669"/>
    <property type="project" value="InterPro"/>
</dbReference>
<evidence type="ECO:0000256" key="3">
    <source>
        <dbReference type="ARBA" id="ARBA00022723"/>
    </source>
</evidence>
<dbReference type="GO" id="GO:0004497">
    <property type="term" value="F:monooxygenase activity"/>
    <property type="evidence" value="ECO:0007669"/>
    <property type="project" value="UniProtKB-KW"/>
</dbReference>
<keyword evidence="9" id="KW-1133">Transmembrane helix</keyword>
<dbReference type="InterPro" id="IPR001128">
    <property type="entry name" value="Cyt_P450"/>
</dbReference>
<keyword evidence="6 8" id="KW-0503">Monooxygenase</keyword>
<sequence length="524" mass="59046">MDFLPPSLNFTTIAGFIAIILFSHYLLKRSRVSLAKTAPVASGAWPVIGHLPLLLGTQPPHITLGAMADKYGALFTIKLGSYPALVLSSSKMAKECFTTNDLAVSSRPRQVATKHLGYNYAMFGFGPYGPYWRELRKITTLELLSNRRLEQLSYVRVSEVENDIKALYKLWMKKKNMSGLILVELKQWFWDLNLNVVLRMIAGKRCFGTSDGVNEEEARRCQKALEEFFHLMGLFVVSDAIPFLGWLDWGGHEKAMKKTAKELDSILGEWLEEHKRRRASSEAKGEQDFMEIMLSILDGKELEGYDADTINKATCLIMIAGGSDTTTITLTWAIALLLNNCHVLKIAQDELDVQVGKERIVNESDLSKLVYLQAIVKETLRLYPAGRLSAPRVFSENCIIGGYHVPKGTRLITNLWKIQTDPRIWLDPLEFKPERFLTTHKNVDVRSQNFELLPFGSGRRACPGISFALQMVPLALASFLHVYDISMPLDAKVDMTETIGLTNHKATPLEVLINPRLHLPSFMD</sequence>
<dbReference type="PRINTS" id="PR00463">
    <property type="entry name" value="EP450I"/>
</dbReference>
<evidence type="ECO:0000313" key="11">
    <source>
        <dbReference type="Proteomes" id="UP001324115"/>
    </source>
</evidence>
<keyword evidence="9" id="KW-0472">Membrane</keyword>
<keyword evidence="3 7" id="KW-0479">Metal-binding</keyword>
<organism evidence="10 11">
    <name type="scientific">Quercus rubra</name>
    <name type="common">Northern red oak</name>
    <name type="synonym">Quercus borealis</name>
    <dbReference type="NCBI Taxonomy" id="3512"/>
    <lineage>
        <taxon>Eukaryota</taxon>
        <taxon>Viridiplantae</taxon>
        <taxon>Streptophyta</taxon>
        <taxon>Embryophyta</taxon>
        <taxon>Tracheophyta</taxon>
        <taxon>Spermatophyta</taxon>
        <taxon>Magnoliopsida</taxon>
        <taxon>eudicotyledons</taxon>
        <taxon>Gunneridae</taxon>
        <taxon>Pentapetalae</taxon>
        <taxon>rosids</taxon>
        <taxon>fabids</taxon>
        <taxon>Fagales</taxon>
        <taxon>Fagaceae</taxon>
        <taxon>Quercus</taxon>
    </lineage>
</organism>
<keyword evidence="2 7" id="KW-0349">Heme</keyword>
<name>A0AAN7FW00_QUERU</name>
<dbReference type="GO" id="GO:0016705">
    <property type="term" value="F:oxidoreductase activity, acting on paired donors, with incorporation or reduction of molecular oxygen"/>
    <property type="evidence" value="ECO:0007669"/>
    <property type="project" value="InterPro"/>
</dbReference>
<dbReference type="InterPro" id="IPR002401">
    <property type="entry name" value="Cyt_P450_E_grp-I"/>
</dbReference>
<evidence type="ECO:0000256" key="8">
    <source>
        <dbReference type="RuleBase" id="RU000461"/>
    </source>
</evidence>
<comment type="similarity">
    <text evidence="1 8">Belongs to the cytochrome P450 family.</text>
</comment>
<dbReference type="CDD" id="cd20654">
    <property type="entry name" value="CYP82"/>
    <property type="match status" value="1"/>
</dbReference>
<dbReference type="PROSITE" id="PS00086">
    <property type="entry name" value="CYTOCHROME_P450"/>
    <property type="match status" value="1"/>
</dbReference>
<dbReference type="SUPFAM" id="SSF48264">
    <property type="entry name" value="Cytochrome P450"/>
    <property type="match status" value="1"/>
</dbReference>
<keyword evidence="9" id="KW-0812">Transmembrane</keyword>
<evidence type="ECO:0000256" key="4">
    <source>
        <dbReference type="ARBA" id="ARBA00023002"/>
    </source>
</evidence>
<proteinExistence type="inferred from homology"/>
<keyword evidence="4 8" id="KW-0560">Oxidoreductase</keyword>
<dbReference type="InterPro" id="IPR036396">
    <property type="entry name" value="Cyt_P450_sf"/>
</dbReference>
<dbReference type="Gene3D" id="1.10.630.10">
    <property type="entry name" value="Cytochrome P450"/>
    <property type="match status" value="1"/>
</dbReference>
<evidence type="ECO:0000256" key="9">
    <source>
        <dbReference type="SAM" id="Phobius"/>
    </source>
</evidence>
<feature type="transmembrane region" description="Helical" evidence="9">
    <location>
        <begin position="228"/>
        <end position="247"/>
    </location>
</feature>
<evidence type="ECO:0008006" key="12">
    <source>
        <dbReference type="Google" id="ProtNLM"/>
    </source>
</evidence>
<gene>
    <name evidence="10" type="ORF">RGQ29_009584</name>
</gene>
<dbReference type="FunFam" id="1.10.630.10:FF:000026">
    <property type="entry name" value="Cytochrome P450 82C4"/>
    <property type="match status" value="1"/>
</dbReference>
<dbReference type="EMBL" id="JAXUIC010000002">
    <property type="protein sequence ID" value="KAK4599597.1"/>
    <property type="molecule type" value="Genomic_DNA"/>
</dbReference>
<keyword evidence="11" id="KW-1185">Reference proteome</keyword>
<comment type="cofactor">
    <cofactor evidence="7">
        <name>heme</name>
        <dbReference type="ChEBI" id="CHEBI:30413"/>
    </cofactor>
</comment>
<dbReference type="InterPro" id="IPR017972">
    <property type="entry name" value="Cyt_P450_CS"/>
</dbReference>
<protein>
    <recommendedName>
        <fullName evidence="12">Cytochrome P450</fullName>
    </recommendedName>
</protein>
<evidence type="ECO:0000256" key="5">
    <source>
        <dbReference type="ARBA" id="ARBA00023004"/>
    </source>
</evidence>
<comment type="caution">
    <text evidence="10">The sequence shown here is derived from an EMBL/GenBank/DDBJ whole genome shotgun (WGS) entry which is preliminary data.</text>
</comment>
<dbReference type="PRINTS" id="PR00385">
    <property type="entry name" value="P450"/>
</dbReference>
<dbReference type="Pfam" id="PF00067">
    <property type="entry name" value="p450"/>
    <property type="match status" value="1"/>
</dbReference>
<dbReference type="Proteomes" id="UP001324115">
    <property type="component" value="Unassembled WGS sequence"/>
</dbReference>
<feature type="binding site" description="axial binding residue" evidence="7">
    <location>
        <position position="462"/>
    </location>
    <ligand>
        <name>heme</name>
        <dbReference type="ChEBI" id="CHEBI:30413"/>
    </ligand>
    <ligandPart>
        <name>Fe</name>
        <dbReference type="ChEBI" id="CHEBI:18248"/>
    </ligandPart>
</feature>